<dbReference type="InterPro" id="IPR004843">
    <property type="entry name" value="Calcineurin-like_PHP"/>
</dbReference>
<dbReference type="EMBL" id="JACPRF010000298">
    <property type="protein sequence ID" value="MBI2877176.1"/>
    <property type="molecule type" value="Genomic_DNA"/>
</dbReference>
<dbReference type="PANTHER" id="PTHR43143">
    <property type="entry name" value="METALLOPHOSPHOESTERASE, CALCINEURIN SUPERFAMILY"/>
    <property type="match status" value="1"/>
</dbReference>
<accession>A0A932CQA6</accession>
<sequence>MRNFVRQDAYDLVLNLLQPEFVMSVGDLIEGYSQDEQEVDQQWGEIQSFVSRLQMPFFYVPGNHDISNPMQARKWEQRFGRSYYHFVYRNVLFLCLNTEYPLHSHINDEQVAYVKEALEENKNVRWTLVFMHKPLWRIEELGWTKVDALLQGRPYTVIAGHIHNYLKFE</sequence>
<dbReference type="Proteomes" id="UP000769766">
    <property type="component" value="Unassembled WGS sequence"/>
</dbReference>
<evidence type="ECO:0000313" key="2">
    <source>
        <dbReference type="EMBL" id="MBI2877176.1"/>
    </source>
</evidence>
<dbReference type="AlphaFoldDB" id="A0A932CQA6"/>
<evidence type="ECO:0000313" key="3">
    <source>
        <dbReference type="Proteomes" id="UP000769766"/>
    </source>
</evidence>
<reference evidence="2" key="1">
    <citation type="submission" date="2020-07" db="EMBL/GenBank/DDBJ databases">
        <title>Huge and variable diversity of episymbiotic CPR bacteria and DPANN archaea in groundwater ecosystems.</title>
        <authorList>
            <person name="He C.Y."/>
            <person name="Keren R."/>
            <person name="Whittaker M."/>
            <person name="Farag I.F."/>
            <person name="Doudna J."/>
            <person name="Cate J.H.D."/>
            <person name="Banfield J.F."/>
        </authorList>
    </citation>
    <scope>NUCLEOTIDE SEQUENCE</scope>
    <source>
        <strain evidence="2">NC_groundwater_672_Ag_B-0.1um_62_36</strain>
    </source>
</reference>
<dbReference type="GO" id="GO:0016787">
    <property type="term" value="F:hydrolase activity"/>
    <property type="evidence" value="ECO:0007669"/>
    <property type="project" value="InterPro"/>
</dbReference>
<comment type="caution">
    <text evidence="2">The sequence shown here is derived from an EMBL/GenBank/DDBJ whole genome shotgun (WGS) entry which is preliminary data.</text>
</comment>
<name>A0A932CQA6_UNCTE</name>
<dbReference type="Pfam" id="PF00149">
    <property type="entry name" value="Metallophos"/>
    <property type="match status" value="1"/>
</dbReference>
<feature type="domain" description="Calcineurin-like phosphoesterase" evidence="1">
    <location>
        <begin position="14"/>
        <end position="165"/>
    </location>
</feature>
<dbReference type="PANTHER" id="PTHR43143:SF1">
    <property type="entry name" value="SERINE_THREONINE-PROTEIN PHOSPHATASE CPPED1"/>
    <property type="match status" value="1"/>
</dbReference>
<evidence type="ECO:0000259" key="1">
    <source>
        <dbReference type="Pfam" id="PF00149"/>
    </source>
</evidence>
<protein>
    <submittedName>
        <fullName evidence="2">Metallophosphoesterase</fullName>
    </submittedName>
</protein>
<dbReference type="SUPFAM" id="SSF56300">
    <property type="entry name" value="Metallo-dependent phosphatases"/>
    <property type="match status" value="1"/>
</dbReference>
<dbReference type="InterPro" id="IPR051918">
    <property type="entry name" value="STPP_CPPED1"/>
</dbReference>
<organism evidence="2 3">
    <name type="scientific">Tectimicrobiota bacterium</name>
    <dbReference type="NCBI Taxonomy" id="2528274"/>
    <lineage>
        <taxon>Bacteria</taxon>
        <taxon>Pseudomonadati</taxon>
        <taxon>Nitrospinota/Tectimicrobiota group</taxon>
        <taxon>Candidatus Tectimicrobiota</taxon>
    </lineage>
</organism>
<gene>
    <name evidence="2" type="ORF">HYY20_09870</name>
</gene>
<proteinExistence type="predicted"/>
<dbReference type="Gene3D" id="3.60.21.10">
    <property type="match status" value="1"/>
</dbReference>
<dbReference type="InterPro" id="IPR029052">
    <property type="entry name" value="Metallo-depent_PP-like"/>
</dbReference>